<sequence>MDTTATEPLTIRSLRAKALREGLTIVAQCAIVGLFFMGIGFNSNDATQQWSVFTIMIPAFVILLLVKYQVERQQLEIGTPPLY</sequence>
<evidence type="ECO:0000256" key="1">
    <source>
        <dbReference type="SAM" id="Phobius"/>
    </source>
</evidence>
<dbReference type="Proteomes" id="UP000031488">
    <property type="component" value="Unassembled WGS sequence"/>
</dbReference>
<feature type="transmembrane region" description="Helical" evidence="1">
    <location>
        <begin position="22"/>
        <end position="41"/>
    </location>
</feature>
<dbReference type="PATRIC" id="fig|1703.6.peg.317"/>
<comment type="caution">
    <text evidence="2">The sequence shown here is derived from an EMBL/GenBank/DDBJ whole genome shotgun (WGS) entry which is preliminary data.</text>
</comment>
<keyword evidence="1" id="KW-0472">Membrane</keyword>
<name>A0A0B9AEH1_BRELN</name>
<keyword evidence="1" id="KW-1133">Transmembrane helix</keyword>
<reference evidence="2 3" key="1">
    <citation type="submission" date="2014-11" db="EMBL/GenBank/DDBJ databases">
        <title>Draft Genome Sequence of Brevibacterium linens AE038-8.</title>
        <authorList>
            <person name="Maizel D."/>
            <person name="Utturkar S.M."/>
            <person name="Brown S.D."/>
            <person name="Ferrero M."/>
            <person name="Rosen B.P."/>
        </authorList>
    </citation>
    <scope>NUCLEOTIDE SEQUENCE [LARGE SCALE GENOMIC DNA]</scope>
    <source>
        <strain evidence="2 3">AE038-8</strain>
    </source>
</reference>
<organism evidence="2 3">
    <name type="scientific">Brevibacterium linens</name>
    <dbReference type="NCBI Taxonomy" id="1703"/>
    <lineage>
        <taxon>Bacteria</taxon>
        <taxon>Bacillati</taxon>
        <taxon>Actinomycetota</taxon>
        <taxon>Actinomycetes</taxon>
        <taxon>Micrococcales</taxon>
        <taxon>Brevibacteriaceae</taxon>
        <taxon>Brevibacterium</taxon>
    </lineage>
</organism>
<evidence type="ECO:0000313" key="3">
    <source>
        <dbReference type="Proteomes" id="UP000031488"/>
    </source>
</evidence>
<keyword evidence="1" id="KW-0812">Transmembrane</keyword>
<protein>
    <submittedName>
        <fullName evidence="2">Uncharacterized protein</fullName>
    </submittedName>
</protein>
<dbReference type="AlphaFoldDB" id="A0A0B9AEH1"/>
<dbReference type="RefSeq" id="WP_039206673.1">
    <property type="nucleotide sequence ID" value="NZ_JBCLTJ010000004.1"/>
</dbReference>
<keyword evidence="3" id="KW-1185">Reference proteome</keyword>
<proteinExistence type="predicted"/>
<dbReference type="EMBL" id="JTJZ01000012">
    <property type="protein sequence ID" value="KHS53968.1"/>
    <property type="molecule type" value="Genomic_DNA"/>
</dbReference>
<evidence type="ECO:0000313" key="2">
    <source>
        <dbReference type="EMBL" id="KHS53968.1"/>
    </source>
</evidence>
<feature type="transmembrane region" description="Helical" evidence="1">
    <location>
        <begin position="47"/>
        <end position="66"/>
    </location>
</feature>
<gene>
    <name evidence="2" type="ORF">AE0388_0429</name>
</gene>
<accession>A0A0B9AEH1</accession>